<gene>
    <name evidence="2" type="ORF">SPHINGO391_220024</name>
</gene>
<evidence type="ECO:0000313" key="2">
    <source>
        <dbReference type="EMBL" id="VVS98253.1"/>
    </source>
</evidence>
<name>A0A5E7XYP5_9SPHN</name>
<sequence>MIKTSTTSTTRKPWVRPAVQKIAAGAAETGTRTTSDGAFTTS</sequence>
<organism evidence="2 3">
    <name type="scientific">Sphingomonas aurantiaca</name>
    <dbReference type="NCBI Taxonomy" id="185949"/>
    <lineage>
        <taxon>Bacteria</taxon>
        <taxon>Pseudomonadati</taxon>
        <taxon>Pseudomonadota</taxon>
        <taxon>Alphaproteobacteria</taxon>
        <taxon>Sphingomonadales</taxon>
        <taxon>Sphingomonadaceae</taxon>
        <taxon>Sphingomonas</taxon>
    </lineage>
</organism>
<proteinExistence type="predicted"/>
<feature type="region of interest" description="Disordered" evidence="1">
    <location>
        <begin position="22"/>
        <end position="42"/>
    </location>
</feature>
<dbReference type="AlphaFoldDB" id="A0A5E7XYP5"/>
<reference evidence="2 3" key="1">
    <citation type="submission" date="2019-09" db="EMBL/GenBank/DDBJ databases">
        <authorList>
            <person name="Dittami M. S."/>
        </authorList>
    </citation>
    <scope>NUCLEOTIDE SEQUENCE [LARGE SCALE GENOMIC DNA]</scope>
    <source>
        <strain evidence="2">SPHINGO391</strain>
    </source>
</reference>
<dbReference type="Proteomes" id="UP000326857">
    <property type="component" value="Unassembled WGS sequence"/>
</dbReference>
<accession>A0A5E7XYP5</accession>
<feature type="compositionally biased region" description="Low complexity" evidence="1">
    <location>
        <begin position="23"/>
        <end position="34"/>
    </location>
</feature>
<evidence type="ECO:0000313" key="3">
    <source>
        <dbReference type="Proteomes" id="UP000326857"/>
    </source>
</evidence>
<dbReference type="RefSeq" id="WP_267904461.1">
    <property type="nucleotide sequence ID" value="NZ_LR701515.1"/>
</dbReference>
<dbReference type="EMBL" id="CABVLI010000015">
    <property type="protein sequence ID" value="VVS98253.1"/>
    <property type="molecule type" value="Genomic_DNA"/>
</dbReference>
<protein>
    <submittedName>
        <fullName evidence="2">Uncharacterized protein</fullName>
    </submittedName>
</protein>
<evidence type="ECO:0000256" key="1">
    <source>
        <dbReference type="SAM" id="MobiDB-lite"/>
    </source>
</evidence>